<dbReference type="InterPro" id="IPR011050">
    <property type="entry name" value="Pectin_lyase_fold/virulence"/>
</dbReference>
<keyword evidence="5" id="KW-0812">Transmembrane</keyword>
<dbReference type="Gene3D" id="2.160.20.10">
    <property type="entry name" value="Single-stranded right-handed beta-helix, Pectin lyase-like"/>
    <property type="match status" value="1"/>
</dbReference>
<dbReference type="InterPro" id="IPR012334">
    <property type="entry name" value="Pectin_lyas_fold"/>
</dbReference>
<dbReference type="GO" id="GO:0005576">
    <property type="term" value="C:extracellular region"/>
    <property type="evidence" value="ECO:0007669"/>
    <property type="project" value="UniProtKB-SubCell"/>
</dbReference>
<dbReference type="InterPro" id="IPR050909">
    <property type="entry name" value="Bact_Autotransporter_VF"/>
</dbReference>
<dbReference type="InterPro" id="IPR024973">
    <property type="entry name" value="ESPR"/>
</dbReference>
<evidence type="ECO:0000256" key="5">
    <source>
        <dbReference type="SAM" id="Phobius"/>
    </source>
</evidence>
<feature type="compositionally biased region" description="Basic and acidic residues" evidence="4">
    <location>
        <begin position="1330"/>
        <end position="1340"/>
    </location>
</feature>
<keyword evidence="2" id="KW-0964">Secreted</keyword>
<proteinExistence type="predicted"/>
<evidence type="ECO:0000259" key="6">
    <source>
        <dbReference type="SMART" id="SM00912"/>
    </source>
</evidence>
<reference evidence="7" key="1">
    <citation type="submission" date="2018-06" db="EMBL/GenBank/DDBJ databases">
        <authorList>
            <person name="Ashton P.M."/>
            <person name="Dallman T."/>
            <person name="Nair S."/>
            <person name="De Pinna E."/>
            <person name="Peters T."/>
            <person name="Grant K."/>
        </authorList>
    </citation>
    <scope>NUCLEOTIDE SEQUENCE [LARGE SCALE GENOMIC DNA]</scope>
    <source>
        <strain evidence="7">449454</strain>
    </source>
</reference>
<evidence type="ECO:0000256" key="1">
    <source>
        <dbReference type="ARBA" id="ARBA00004613"/>
    </source>
</evidence>
<dbReference type="InterPro" id="IPR012332">
    <property type="entry name" value="Autotransporter_pectin_lyase_C"/>
</dbReference>
<dbReference type="PANTHER" id="PTHR12338">
    <property type="entry name" value="AUTOTRANSPORTER"/>
    <property type="match status" value="1"/>
</dbReference>
<evidence type="ECO:0000256" key="3">
    <source>
        <dbReference type="ARBA" id="ARBA00022729"/>
    </source>
</evidence>
<keyword evidence="3" id="KW-0732">Signal</keyword>
<evidence type="ECO:0000313" key="7">
    <source>
        <dbReference type="EMBL" id="EBR8433079.1"/>
    </source>
</evidence>
<dbReference type="Proteomes" id="UP000839597">
    <property type="component" value="Unassembled WGS sequence"/>
</dbReference>
<protein>
    <submittedName>
        <fullName evidence="7">Filamentous hemagglutinin</fullName>
    </submittedName>
</protein>
<comment type="caution">
    <text evidence="7">The sequence shown here is derived from an EMBL/GenBank/DDBJ whole genome shotgun (WGS) entry which is preliminary data.</text>
</comment>
<dbReference type="PANTHER" id="PTHR12338:SF8">
    <property type="entry name" value="HEME_HEMOPEXIN-BINDING PROTEIN"/>
    <property type="match status" value="1"/>
</dbReference>
<organism evidence="7">
    <name type="scientific">Salmonella enterica subsp. enterica serovar Panama</name>
    <dbReference type="NCBI Taxonomy" id="29472"/>
    <lineage>
        <taxon>Bacteria</taxon>
        <taxon>Pseudomonadati</taxon>
        <taxon>Pseudomonadota</taxon>
        <taxon>Gammaproteobacteria</taxon>
        <taxon>Enterobacterales</taxon>
        <taxon>Enterobacteriaceae</taxon>
        <taxon>Salmonella</taxon>
    </lineage>
</organism>
<gene>
    <name evidence="7" type="ORF">DOI44_08500</name>
</gene>
<dbReference type="InterPro" id="IPR006626">
    <property type="entry name" value="PbH1"/>
</dbReference>
<evidence type="ECO:0000256" key="2">
    <source>
        <dbReference type="ARBA" id="ARBA00022525"/>
    </source>
</evidence>
<feature type="region of interest" description="Disordered" evidence="4">
    <location>
        <begin position="1308"/>
        <end position="1356"/>
    </location>
</feature>
<sequence length="1436" mass="143565">MNRIYKLKFDKRRNELVVVSEITGGMGKEKSTGHLASLAALSPFRKLLGTLTPLALLTGFIISLFPGMALAADLPTGGQIVGGQGSISTSGNQMTIHQQTQNMATNWHSFDVGQNNTVQFVQPDSSSVALNRVTGASGSQIMGTLKANGQVFILNPNGVLFGKDARVNVAGLVASTKNINTADFMKGQYTLSGSGNPGAQVVNQGSLTTSKGGYIVLAGERVSNSGTVTTPGGKAVLAAGRTVTLQLDNGGLTSVSVNGSVVNALVENRGLISATNGQVYLTAKGQDMLLNTVVNNSGTIEAKGLESRGGEIVLNGGDSGVVSQSGQLLADSLTGPGGKITLEGQNIHLAANSLTSATGKTGGGEVYVGGGWQGQNSGIKNASKVVMDQAAMVDVSATDAGNGGTAVLWSDDYTNFRGTILAKGGSLSGNGGRVETSSHNNLQAFGSVDASANAGHGGEWLLDPTNVTIVGTGSNNNVTQTTNGEHIFTPTGNGAKILNTSIETQLNKGTNVTIKTSGTNTTGQSGDIVVNAGISKTKGGDATLTLNADRSILVNTNSGTGNITSTAGKLHVNLLAGGSSNGTVVVGRQIDTNGGDLSIGGVMGKDSQAQHKVAIRLKGDSSIKAGNVSIAGASTQGITTSGGKPGNVSGIDFWGTIDATGNVTIKSADQINISRNENTTGDAVKGNIVKIESDAGNISLNRSNISAVNDITLKAGAGSITVSGTNATIKANIISASNDVNITALSGTVSLLNSNISGQNVSISGVNDNNKKYGVILKSVNVTANSNIGIVNINGSGRSVTSFYEGGGAVQFLGSSSLSGSKINVMGNNKNPSGAGVSFGCNNCGNVSLALKGNTTVTGEGGTAGLSFNSNTSISISKGDLALKGVLRSTDKGPSDHGSGGITFSNGYVPFIVTFNQSDANVSMMADVSSSKNINAYDSVGSTDVSSSFTNGFKFTGSGNVSIGGVSNGGTGIDLRYFDNSKLTGSMTIKGESNSGTGVYFDKNLNANLVGASISGISNSGFGVILQANTGKANLNNSTVVGNSTSGTGIQIKGNNVTITNGTLKGSATSGTGAGISLNGGNNYTLDGVTVTGQSDDGTGVSVGGTLTVNNGTVVNGTSSGSGTGVSVAGTLTTAEGADVTLNGKSESGDGVQVTGDTSLNHATVNGTSVSGTGLNVSGNASLSSAILTGSTGTGTGAVVNGTVNADEHSEIYGVATADGGTGVSVGGVLNGGSVNGSSTTGNAVHVTDGSQINGTDIRGTSQNGSAIKTEGQVSVNNSQLSGHSVNGADLDVSGTLSLGTDTKIDAETVVGHENIQGWKPDTPLPPEDDNSKPDHHPDSGSDNPSAPSETDHDEPLSRLAEINSLRQGAVNAQVTHMNQPEQDGFHSAGTPPVPVDGYRPAAQTVDIRLCDGNACQLVVLDAAKPTGEKAASSGR</sequence>
<dbReference type="Pfam" id="PF13018">
    <property type="entry name" value="ESPR"/>
    <property type="match status" value="1"/>
</dbReference>
<dbReference type="SMART" id="SM00710">
    <property type="entry name" value="PbH1"/>
    <property type="match status" value="7"/>
</dbReference>
<accession>A0A5U8J701</accession>
<dbReference type="SMART" id="SM00912">
    <property type="entry name" value="Haemagg_act"/>
    <property type="match status" value="1"/>
</dbReference>
<dbReference type="EMBL" id="AAGTPA010000007">
    <property type="protein sequence ID" value="EBR8433079.1"/>
    <property type="molecule type" value="Genomic_DNA"/>
</dbReference>
<feature type="transmembrane region" description="Helical" evidence="5">
    <location>
        <begin position="47"/>
        <end position="71"/>
    </location>
</feature>
<name>A0A5U8J701_SALET</name>
<evidence type="ECO:0000256" key="4">
    <source>
        <dbReference type="SAM" id="MobiDB-lite"/>
    </source>
</evidence>
<keyword evidence="5" id="KW-1133">Transmembrane helix</keyword>
<feature type="compositionally biased region" description="Polar residues" evidence="4">
    <location>
        <begin position="1249"/>
        <end position="1266"/>
    </location>
</feature>
<comment type="subcellular location">
    <subcellularLocation>
        <location evidence="1">Secreted</location>
    </subcellularLocation>
</comment>
<dbReference type="Pfam" id="PF05860">
    <property type="entry name" value="TPS"/>
    <property type="match status" value="1"/>
</dbReference>
<dbReference type="Gene3D" id="2.160.20.20">
    <property type="match status" value="1"/>
</dbReference>
<dbReference type="NCBIfam" id="TIGR01901">
    <property type="entry name" value="adhes_NPXG"/>
    <property type="match status" value="1"/>
</dbReference>
<keyword evidence="5" id="KW-0472">Membrane</keyword>
<dbReference type="SUPFAM" id="SSF51126">
    <property type="entry name" value="Pectin lyase-like"/>
    <property type="match status" value="1"/>
</dbReference>
<feature type="region of interest" description="Disordered" evidence="4">
    <location>
        <begin position="1241"/>
        <end position="1266"/>
    </location>
</feature>
<dbReference type="InterPro" id="IPR008638">
    <property type="entry name" value="FhaB/CdiA-like_TPS"/>
</dbReference>
<feature type="domain" description="Filamentous haemagglutinin FhaB/tRNA nuclease CdiA-like TPS" evidence="6">
    <location>
        <begin position="71"/>
        <end position="183"/>
    </location>
</feature>